<evidence type="ECO:0000313" key="2">
    <source>
        <dbReference type="EMBL" id="MBB4152496.1"/>
    </source>
</evidence>
<dbReference type="EMBL" id="JACIEV010000001">
    <property type="protein sequence ID" value="MBB4152496.1"/>
    <property type="molecule type" value="Genomic_DNA"/>
</dbReference>
<dbReference type="AlphaFoldDB" id="A0A840F874"/>
<comment type="caution">
    <text evidence="2">The sequence shown here is derived from an EMBL/GenBank/DDBJ whole genome shotgun (WGS) entry which is preliminary data.</text>
</comment>
<gene>
    <name evidence="2" type="ORF">GGQ80_000372</name>
</gene>
<name>A0A840F874_9SPHN</name>
<dbReference type="Proteomes" id="UP000529795">
    <property type="component" value="Unassembled WGS sequence"/>
</dbReference>
<protein>
    <submittedName>
        <fullName evidence="2">Uncharacterized protein</fullName>
    </submittedName>
</protein>
<feature type="transmembrane region" description="Helical" evidence="1">
    <location>
        <begin position="18"/>
        <end position="39"/>
    </location>
</feature>
<reference evidence="2 3" key="1">
    <citation type="submission" date="2020-08" db="EMBL/GenBank/DDBJ databases">
        <title>Genomic Encyclopedia of Type Strains, Phase IV (KMG-IV): sequencing the most valuable type-strain genomes for metagenomic binning, comparative biology and taxonomic classification.</title>
        <authorList>
            <person name="Goeker M."/>
        </authorList>
    </citation>
    <scope>NUCLEOTIDE SEQUENCE [LARGE SCALE GENOMIC DNA]</scope>
    <source>
        <strain evidence="2 3">YC6723</strain>
    </source>
</reference>
<dbReference type="RefSeq" id="WP_281375288.1">
    <property type="nucleotide sequence ID" value="NZ_JACIEV010000001.1"/>
</dbReference>
<proteinExistence type="predicted"/>
<sequence length="44" mass="5105">MTPDDQDLIRRRQRQRSIVMAVLLAALVILIFAISLTRIREALQ</sequence>
<evidence type="ECO:0000313" key="3">
    <source>
        <dbReference type="Proteomes" id="UP000529795"/>
    </source>
</evidence>
<evidence type="ECO:0000256" key="1">
    <source>
        <dbReference type="SAM" id="Phobius"/>
    </source>
</evidence>
<organism evidence="2 3">
    <name type="scientific">Sphingomonas jinjuensis</name>
    <dbReference type="NCBI Taxonomy" id="535907"/>
    <lineage>
        <taxon>Bacteria</taxon>
        <taxon>Pseudomonadati</taxon>
        <taxon>Pseudomonadota</taxon>
        <taxon>Alphaproteobacteria</taxon>
        <taxon>Sphingomonadales</taxon>
        <taxon>Sphingomonadaceae</taxon>
        <taxon>Sphingomonas</taxon>
    </lineage>
</organism>
<keyword evidence="1" id="KW-1133">Transmembrane helix</keyword>
<accession>A0A840F874</accession>
<keyword evidence="1" id="KW-0472">Membrane</keyword>
<keyword evidence="1" id="KW-0812">Transmembrane</keyword>
<keyword evidence="3" id="KW-1185">Reference proteome</keyword>